<protein>
    <recommendedName>
        <fullName evidence="2">AAA+ ATPase domain-containing protein</fullName>
    </recommendedName>
</protein>
<evidence type="ECO:0000313" key="3">
    <source>
        <dbReference type="EMBL" id="VTT81629.1"/>
    </source>
</evidence>
<gene>
    <name evidence="3" type="ORF">C2S_12086</name>
</gene>
<accession>A0A9Q9UFM9</accession>
<evidence type="ECO:0000313" key="4">
    <source>
        <dbReference type="Proteomes" id="UP000760494"/>
    </source>
</evidence>
<feature type="compositionally biased region" description="Basic and acidic residues" evidence="1">
    <location>
        <begin position="73"/>
        <end position="85"/>
    </location>
</feature>
<feature type="region of interest" description="Disordered" evidence="1">
    <location>
        <begin position="288"/>
        <end position="309"/>
    </location>
</feature>
<reference evidence="3" key="1">
    <citation type="submission" date="2019-05" db="EMBL/GenBank/DDBJ databases">
        <authorList>
            <person name="Piombo E."/>
        </authorList>
    </citation>
    <scope>NUCLEOTIDE SEQUENCE</scope>
    <source>
        <strain evidence="3">C2S</strain>
    </source>
</reference>
<feature type="compositionally biased region" description="Basic and acidic residues" evidence="1">
    <location>
        <begin position="110"/>
        <end position="119"/>
    </location>
</feature>
<feature type="domain" description="AAA+ ATPase" evidence="2">
    <location>
        <begin position="883"/>
        <end position="1010"/>
    </location>
</feature>
<dbReference type="InterPro" id="IPR027417">
    <property type="entry name" value="P-loop_NTPase"/>
</dbReference>
<dbReference type="Pfam" id="PF23232">
    <property type="entry name" value="AAA_lid_13"/>
    <property type="match status" value="1"/>
</dbReference>
<feature type="compositionally biased region" description="Polar residues" evidence="1">
    <location>
        <begin position="55"/>
        <end position="72"/>
    </location>
</feature>
<dbReference type="SUPFAM" id="SSF52540">
    <property type="entry name" value="P-loop containing nucleoside triphosphate hydrolases"/>
    <property type="match status" value="1"/>
</dbReference>
<dbReference type="EMBL" id="CABFJX010000408">
    <property type="protein sequence ID" value="VTT81629.1"/>
    <property type="molecule type" value="Genomic_DNA"/>
</dbReference>
<comment type="caution">
    <text evidence="3">The sequence shown here is derived from an EMBL/GenBank/DDBJ whole genome shotgun (WGS) entry which is preliminary data.</text>
</comment>
<dbReference type="GO" id="GO:0005524">
    <property type="term" value="F:ATP binding"/>
    <property type="evidence" value="ECO:0007669"/>
    <property type="project" value="InterPro"/>
</dbReference>
<feature type="compositionally biased region" description="Basic and acidic residues" evidence="1">
    <location>
        <begin position="1298"/>
        <end position="1311"/>
    </location>
</feature>
<evidence type="ECO:0000259" key="2">
    <source>
        <dbReference type="SMART" id="SM00382"/>
    </source>
</evidence>
<dbReference type="GO" id="GO:0016887">
    <property type="term" value="F:ATP hydrolysis activity"/>
    <property type="evidence" value="ECO:0007669"/>
    <property type="project" value="InterPro"/>
</dbReference>
<feature type="compositionally biased region" description="Polar residues" evidence="1">
    <location>
        <begin position="1321"/>
        <end position="1337"/>
    </location>
</feature>
<dbReference type="InterPro" id="IPR003593">
    <property type="entry name" value="AAA+_ATPase"/>
</dbReference>
<dbReference type="Gene3D" id="3.40.50.300">
    <property type="entry name" value="P-loop containing nucleotide triphosphate hydrolases"/>
    <property type="match status" value="1"/>
</dbReference>
<sequence>MATSDIPLDDTPDPAPFSPLGQGDRKPDLPVAQHDNGSAMPMGPTERDGPVSPDLGSNNEGVNSSAPATNDRQSSHESPSDLMHEIRALQSKLLLLEGKVGDGSGVAHNDSARSDGKRFSHIADERQLRKQIRRAQSARKWVEEAESLANETRDERVDYGREGDYMHWILPSGKGSHLIPGREGIGQGGTNFQSEREYNLWNDVPLEPRRGIRPLTSLRPHYSRKLGPPNEWDTSDSDEWSSDGSLKTRDFEYFRARLRGDFEWELDRLNAQKSRFEKYKKKKIIKAKREEEANRKHDTAEAKVGEEERRDESDKNLAIVASLNPLEWREFRVSRKTLAGSSSLIDILVGEPQVLDQLFDHYRTKEKATSHRSKAVEAHQTQKGENLAHTIASDGQAPLPERIRIHSNELIKTLRIIHGSAISSGDITTGSLVMLRPYRMLTYYESEIRQWHSRLEKKFRKSKSLTVEDAATDKSMAVVGEEAADDEKDDEKSTQEEASDNPDPEGYSKSETALEHLTCLLEFMDKYILKRQEFLKSSACEKIFFSDLWHLFKPGDLVISADGKQAYQVFNVISHPHVGTDRWSKFTRDMGNSSDESIEDDISVQCVFIHFDGQQVGPVLRTFSIPKFDGEKPVTSLSIYPLRFHVRKKLDRQIMKLKQSEEQVDEAVNHGVTELQEALVERGKLFTEVSAVKHMYYSGLTVDTRDEVQSQVMIDFAEAFMVEKNKDWKPDLKQLIGFIGTEDSSHEAPCNALCCTNETVHNDVYVDKKRHHNFMKVMMSRVEDGMDDLPPANIYPRPLETVKTGEAQLDLAHLSHVTDSVDDSVAISDDDTEDDKTAFGQLVLPPGHKKMVLSLISQHFRNKAMQRERQRDEQVDIVRGKGKGLIILLHGAPGVGKTTTAEGVAEKFKKPLFQITCGDLGSTAKDVEDALQTNFALANRWGCILLLDEADVFLAERRRDDFTRNGLVAVFLRVLEYYAGILFLTTNRIGDFDEAFASRIHMSLHYPPLELLSTSKIFELNLQMIKTRYQDAGRKIKIDKDEIVRYAVDYWQRNDKARLNGRQIRNACQTALALAEFDAQPEGSKYDLAVTSDAKVHLSVNNIQTVSEAYLEFIEYLKAVHGTDAETHANEAGLRALETAYLAMKSGGSHRGKSSGQAPKGRQSPLETFKLQSPPPRAQTTEMRPEQDYHSQQHRRGPSYDASQSSVAPYNTPPRMSHPQSGMPPYGQGMSMTGQNYLQYQDSAPGQEQFNPPGSQQRLPLPQHRSYSPSPPGTGPQYRPSSGTHIADGASSSAMGSMHERSADAYGRQDPRTGNAWPNVRGQQPGNDMPQQFTDHNQPYPRAGNPT</sequence>
<feature type="region of interest" description="Disordered" evidence="1">
    <location>
        <begin position="220"/>
        <end position="241"/>
    </location>
</feature>
<feature type="region of interest" description="Disordered" evidence="1">
    <location>
        <begin position="476"/>
        <end position="508"/>
    </location>
</feature>
<dbReference type="CDD" id="cd19481">
    <property type="entry name" value="RecA-like_protease"/>
    <property type="match status" value="1"/>
</dbReference>
<name>A0A9Q9UFM9_FUSFU</name>
<feature type="region of interest" description="Disordered" evidence="1">
    <location>
        <begin position="1"/>
        <end position="85"/>
    </location>
</feature>
<dbReference type="PANTHER" id="PTHR46411:SF2">
    <property type="entry name" value="AAA+ ATPASE DOMAIN-CONTAINING PROTEIN"/>
    <property type="match status" value="1"/>
</dbReference>
<dbReference type="SMART" id="SM00382">
    <property type="entry name" value="AAA"/>
    <property type="match status" value="1"/>
</dbReference>
<dbReference type="PANTHER" id="PTHR46411">
    <property type="entry name" value="FAMILY ATPASE, PUTATIVE-RELATED"/>
    <property type="match status" value="1"/>
</dbReference>
<feature type="compositionally biased region" description="Polar residues" evidence="1">
    <location>
        <begin position="1230"/>
        <end position="1258"/>
    </location>
</feature>
<proteinExistence type="predicted"/>
<dbReference type="InterPro" id="IPR054289">
    <property type="entry name" value="DUF7025"/>
</dbReference>
<organism evidence="3 4">
    <name type="scientific">Fusarium fujikuroi</name>
    <name type="common">Bakanae and foot rot disease fungus</name>
    <name type="synonym">Gibberella fujikuroi</name>
    <dbReference type="NCBI Taxonomy" id="5127"/>
    <lineage>
        <taxon>Eukaryota</taxon>
        <taxon>Fungi</taxon>
        <taxon>Dikarya</taxon>
        <taxon>Ascomycota</taxon>
        <taxon>Pezizomycotina</taxon>
        <taxon>Sordariomycetes</taxon>
        <taxon>Hypocreomycetidae</taxon>
        <taxon>Hypocreales</taxon>
        <taxon>Nectriaceae</taxon>
        <taxon>Fusarium</taxon>
        <taxon>Fusarium fujikuroi species complex</taxon>
    </lineage>
</organism>
<feature type="region of interest" description="Disordered" evidence="1">
    <location>
        <begin position="1145"/>
        <end position="1347"/>
    </location>
</feature>
<dbReference type="Pfam" id="PF00004">
    <property type="entry name" value="AAA"/>
    <property type="match status" value="1"/>
</dbReference>
<dbReference type="InterPro" id="IPR056599">
    <property type="entry name" value="AAA_lid_fung"/>
</dbReference>
<evidence type="ECO:0000256" key="1">
    <source>
        <dbReference type="SAM" id="MobiDB-lite"/>
    </source>
</evidence>
<dbReference type="Proteomes" id="UP000760494">
    <property type="component" value="Unassembled WGS sequence"/>
</dbReference>
<dbReference type="InterPro" id="IPR003959">
    <property type="entry name" value="ATPase_AAA_core"/>
</dbReference>
<feature type="region of interest" description="Disordered" evidence="1">
    <location>
        <begin position="100"/>
        <end position="119"/>
    </location>
</feature>
<dbReference type="Pfam" id="PF22942">
    <property type="entry name" value="DUF7025"/>
    <property type="match status" value="1"/>
</dbReference>